<name>A0A9P6DEE0_PLEER</name>
<feature type="transmembrane region" description="Helical" evidence="2">
    <location>
        <begin position="72"/>
        <end position="92"/>
    </location>
</feature>
<evidence type="ECO:0000256" key="1">
    <source>
        <dbReference type="SAM" id="MobiDB-lite"/>
    </source>
</evidence>
<dbReference type="AlphaFoldDB" id="A0A9P6DEE0"/>
<feature type="transmembrane region" description="Helical" evidence="2">
    <location>
        <begin position="31"/>
        <end position="60"/>
    </location>
</feature>
<keyword evidence="4" id="KW-1185">Reference proteome</keyword>
<feature type="region of interest" description="Disordered" evidence="1">
    <location>
        <begin position="223"/>
        <end position="242"/>
    </location>
</feature>
<feature type="compositionally biased region" description="Pro residues" evidence="1">
    <location>
        <begin position="231"/>
        <end position="242"/>
    </location>
</feature>
<proteinExistence type="predicted"/>
<accession>A0A9P6DEE0</accession>
<comment type="caution">
    <text evidence="3">The sequence shown here is derived from an EMBL/GenBank/DDBJ whole genome shotgun (WGS) entry which is preliminary data.</text>
</comment>
<sequence>MSINIVCILASLFCQLLLVLAQKYFYAGNLIFFLMAAIVNILLCYVPMATLEILAWAAVIDHRSHVYWAHNTSFAILLGNLAFSTYSLYLLVEIEVPLVDIPLKSLTHIAAHPVHWILSTWSFFFFVHAFDQNSAGKYKDFWETEGTGMYIHIALCWWTTHSHQHSNATEQLAKRSKYTSLFNLVSKVFLLPTTANINQLLTALPQYIEKSKDQQQRQLLQRPMTMAPNSPVCPVPHPSALK</sequence>
<dbReference type="Proteomes" id="UP000807025">
    <property type="component" value="Unassembled WGS sequence"/>
</dbReference>
<reference evidence="3" key="1">
    <citation type="submission" date="2020-11" db="EMBL/GenBank/DDBJ databases">
        <authorList>
            <consortium name="DOE Joint Genome Institute"/>
            <person name="Ahrendt S."/>
            <person name="Riley R."/>
            <person name="Andreopoulos W."/>
            <person name="Labutti K."/>
            <person name="Pangilinan J."/>
            <person name="Ruiz-Duenas F.J."/>
            <person name="Barrasa J.M."/>
            <person name="Sanchez-Garcia M."/>
            <person name="Camarero S."/>
            <person name="Miyauchi S."/>
            <person name="Serrano A."/>
            <person name="Linde D."/>
            <person name="Babiker R."/>
            <person name="Drula E."/>
            <person name="Ayuso-Fernandez I."/>
            <person name="Pacheco R."/>
            <person name="Padilla G."/>
            <person name="Ferreira P."/>
            <person name="Barriuso J."/>
            <person name="Kellner H."/>
            <person name="Castanera R."/>
            <person name="Alfaro M."/>
            <person name="Ramirez L."/>
            <person name="Pisabarro A.G."/>
            <person name="Kuo A."/>
            <person name="Tritt A."/>
            <person name="Lipzen A."/>
            <person name="He G."/>
            <person name="Yan M."/>
            <person name="Ng V."/>
            <person name="Cullen D."/>
            <person name="Martin F."/>
            <person name="Rosso M.-N."/>
            <person name="Henrissat B."/>
            <person name="Hibbett D."/>
            <person name="Martinez A.T."/>
            <person name="Grigoriev I.V."/>
        </authorList>
    </citation>
    <scope>NUCLEOTIDE SEQUENCE</scope>
    <source>
        <strain evidence="3">ATCC 90797</strain>
    </source>
</reference>
<gene>
    <name evidence="3" type="ORF">BDN71DRAFT_1449597</name>
</gene>
<organism evidence="3 4">
    <name type="scientific">Pleurotus eryngii</name>
    <name type="common">Boletus of the steppes</name>
    <dbReference type="NCBI Taxonomy" id="5323"/>
    <lineage>
        <taxon>Eukaryota</taxon>
        <taxon>Fungi</taxon>
        <taxon>Dikarya</taxon>
        <taxon>Basidiomycota</taxon>
        <taxon>Agaricomycotina</taxon>
        <taxon>Agaricomycetes</taxon>
        <taxon>Agaricomycetidae</taxon>
        <taxon>Agaricales</taxon>
        <taxon>Pleurotineae</taxon>
        <taxon>Pleurotaceae</taxon>
        <taxon>Pleurotus</taxon>
    </lineage>
</organism>
<keyword evidence="2" id="KW-1133">Transmembrane helix</keyword>
<keyword evidence="2" id="KW-0812">Transmembrane</keyword>
<protein>
    <submittedName>
        <fullName evidence="3">Uncharacterized protein</fullName>
    </submittedName>
</protein>
<evidence type="ECO:0000313" key="4">
    <source>
        <dbReference type="Proteomes" id="UP000807025"/>
    </source>
</evidence>
<evidence type="ECO:0000256" key="2">
    <source>
        <dbReference type="SAM" id="Phobius"/>
    </source>
</evidence>
<keyword evidence="2" id="KW-0472">Membrane</keyword>
<dbReference type="EMBL" id="MU154579">
    <property type="protein sequence ID" value="KAF9493944.1"/>
    <property type="molecule type" value="Genomic_DNA"/>
</dbReference>
<evidence type="ECO:0000313" key="3">
    <source>
        <dbReference type="EMBL" id="KAF9493944.1"/>
    </source>
</evidence>
<feature type="transmembrane region" description="Helical" evidence="2">
    <location>
        <begin position="112"/>
        <end position="130"/>
    </location>
</feature>